<comment type="caution">
    <text evidence="1">The sequence shown here is derived from an EMBL/GenBank/DDBJ whole genome shotgun (WGS) entry which is preliminary data.</text>
</comment>
<keyword evidence="2" id="KW-1185">Reference proteome</keyword>
<dbReference type="Proteomes" id="UP001054252">
    <property type="component" value="Unassembled WGS sequence"/>
</dbReference>
<name>A0AAV5HWQ0_9ROSI</name>
<protein>
    <submittedName>
        <fullName evidence="1">Uncharacterized protein</fullName>
    </submittedName>
</protein>
<proteinExistence type="predicted"/>
<evidence type="ECO:0000313" key="1">
    <source>
        <dbReference type="EMBL" id="GKU93308.1"/>
    </source>
</evidence>
<evidence type="ECO:0000313" key="2">
    <source>
        <dbReference type="Proteomes" id="UP001054252"/>
    </source>
</evidence>
<accession>A0AAV5HWQ0</accession>
<organism evidence="1 2">
    <name type="scientific">Rubroshorea leprosula</name>
    <dbReference type="NCBI Taxonomy" id="152421"/>
    <lineage>
        <taxon>Eukaryota</taxon>
        <taxon>Viridiplantae</taxon>
        <taxon>Streptophyta</taxon>
        <taxon>Embryophyta</taxon>
        <taxon>Tracheophyta</taxon>
        <taxon>Spermatophyta</taxon>
        <taxon>Magnoliopsida</taxon>
        <taxon>eudicotyledons</taxon>
        <taxon>Gunneridae</taxon>
        <taxon>Pentapetalae</taxon>
        <taxon>rosids</taxon>
        <taxon>malvids</taxon>
        <taxon>Malvales</taxon>
        <taxon>Dipterocarpaceae</taxon>
        <taxon>Rubroshorea</taxon>
    </lineage>
</organism>
<gene>
    <name evidence="1" type="ORF">SLEP1_g6913</name>
</gene>
<dbReference type="EMBL" id="BPVZ01000007">
    <property type="protein sequence ID" value="GKU93308.1"/>
    <property type="molecule type" value="Genomic_DNA"/>
</dbReference>
<dbReference type="AlphaFoldDB" id="A0AAV5HWQ0"/>
<reference evidence="1 2" key="1">
    <citation type="journal article" date="2021" name="Commun. Biol.">
        <title>The genome of Shorea leprosula (Dipterocarpaceae) highlights the ecological relevance of drought in aseasonal tropical rainforests.</title>
        <authorList>
            <person name="Ng K.K.S."/>
            <person name="Kobayashi M.J."/>
            <person name="Fawcett J.A."/>
            <person name="Hatakeyama M."/>
            <person name="Paape T."/>
            <person name="Ng C.H."/>
            <person name="Ang C.C."/>
            <person name="Tnah L.H."/>
            <person name="Lee C.T."/>
            <person name="Nishiyama T."/>
            <person name="Sese J."/>
            <person name="O'Brien M.J."/>
            <person name="Copetti D."/>
            <person name="Mohd Noor M.I."/>
            <person name="Ong R.C."/>
            <person name="Putra M."/>
            <person name="Sireger I.Z."/>
            <person name="Indrioko S."/>
            <person name="Kosugi Y."/>
            <person name="Izuno A."/>
            <person name="Isagi Y."/>
            <person name="Lee S.L."/>
            <person name="Shimizu K.K."/>
        </authorList>
    </citation>
    <scope>NUCLEOTIDE SEQUENCE [LARGE SCALE GENOMIC DNA]</scope>
    <source>
        <strain evidence="1">214</strain>
    </source>
</reference>
<sequence length="107" mass="12352">MLLVTPKREKTRSHEIALHIGESKKTQICPQKETAQFVGIYTRRQPHSRIFSAQKGGHPPRSVHERANIVDQPLFFSANFVWEGQQHEFGLFFIGRVLLILNLNFLS</sequence>